<gene>
    <name evidence="1" type="ORF">C8E83_2185</name>
</gene>
<proteinExistence type="predicted"/>
<dbReference type="PANTHER" id="PTHR36452:SF1">
    <property type="entry name" value="DUF2461 DOMAIN-CONTAINING PROTEIN"/>
    <property type="match status" value="1"/>
</dbReference>
<dbReference type="AlphaFoldDB" id="A0A495IH06"/>
<dbReference type="Proteomes" id="UP000280008">
    <property type="component" value="Unassembled WGS sequence"/>
</dbReference>
<sequence>MTFTGFTAAASEFFAQLARHNSREWFDAHRAQYIDAVRQPMEDLLGEAEAAYGPGHLTRPNRDLRFRPDKSPYRTWASMWAGTVGGVHLGLGADGLLAGGGLYEPTRDQLERARSAIDSVPLAASRLEAIVDDLAAAGFEMAGPRLKTAPRGYDRDHPRIDLLRLTHYAATERLPVTASPDEIRAAWSAVGPLVDWAREYAKAAEPGR</sequence>
<organism evidence="1 2">
    <name type="scientific">Frondihabitans australicus</name>
    <dbReference type="NCBI Taxonomy" id="386892"/>
    <lineage>
        <taxon>Bacteria</taxon>
        <taxon>Bacillati</taxon>
        <taxon>Actinomycetota</taxon>
        <taxon>Actinomycetes</taxon>
        <taxon>Micrococcales</taxon>
        <taxon>Microbacteriaceae</taxon>
        <taxon>Frondihabitans</taxon>
    </lineage>
</organism>
<name>A0A495IH06_9MICO</name>
<reference evidence="1 2" key="1">
    <citation type="submission" date="2018-10" db="EMBL/GenBank/DDBJ databases">
        <title>Sequencing the genomes of 1000 actinobacteria strains.</title>
        <authorList>
            <person name="Klenk H.-P."/>
        </authorList>
    </citation>
    <scope>NUCLEOTIDE SEQUENCE [LARGE SCALE GENOMIC DNA]</scope>
    <source>
        <strain evidence="1 2">DSM 17894</strain>
    </source>
</reference>
<dbReference type="RefSeq" id="WP_121369886.1">
    <property type="nucleotide sequence ID" value="NZ_RBKS01000001.1"/>
</dbReference>
<dbReference type="InterPro" id="IPR012808">
    <property type="entry name" value="CHP02453"/>
</dbReference>
<dbReference type="EMBL" id="RBKS01000001">
    <property type="protein sequence ID" value="RKR75049.1"/>
    <property type="molecule type" value="Genomic_DNA"/>
</dbReference>
<protein>
    <submittedName>
        <fullName evidence="1">Uncharacterized protein (TIGR02453 family)</fullName>
    </submittedName>
</protein>
<accession>A0A495IH06</accession>
<evidence type="ECO:0000313" key="2">
    <source>
        <dbReference type="Proteomes" id="UP000280008"/>
    </source>
</evidence>
<dbReference type="Pfam" id="PF09365">
    <property type="entry name" value="DUF2461"/>
    <property type="match status" value="1"/>
</dbReference>
<dbReference type="OrthoDB" id="9794241at2"/>
<dbReference type="PIRSF" id="PIRSF028451">
    <property type="entry name" value="UCP028451"/>
    <property type="match status" value="1"/>
</dbReference>
<keyword evidence="2" id="KW-1185">Reference proteome</keyword>
<comment type="caution">
    <text evidence="1">The sequence shown here is derived from an EMBL/GenBank/DDBJ whole genome shotgun (WGS) entry which is preliminary data.</text>
</comment>
<evidence type="ECO:0000313" key="1">
    <source>
        <dbReference type="EMBL" id="RKR75049.1"/>
    </source>
</evidence>
<dbReference type="InterPro" id="IPR015996">
    <property type="entry name" value="UCP028451"/>
</dbReference>
<dbReference type="PANTHER" id="PTHR36452">
    <property type="entry name" value="CHROMOSOME 12, WHOLE GENOME SHOTGUN SEQUENCE"/>
    <property type="match status" value="1"/>
</dbReference>
<dbReference type="NCBIfam" id="TIGR02453">
    <property type="entry name" value="TIGR02453 family protein"/>
    <property type="match status" value="1"/>
</dbReference>